<name>A0ABQ4AC60_9ACTN</name>
<dbReference type="EMBL" id="BOMP01000024">
    <property type="protein sequence ID" value="GIE38577.1"/>
    <property type="molecule type" value="Genomic_DNA"/>
</dbReference>
<dbReference type="Pfam" id="PF20613">
    <property type="entry name" value="HipA_2"/>
    <property type="match status" value="1"/>
</dbReference>
<comment type="caution">
    <text evidence="2">The sequence shown here is derived from an EMBL/GenBank/DDBJ whole genome shotgun (WGS) entry which is preliminary data.</text>
</comment>
<keyword evidence="3" id="KW-1185">Reference proteome</keyword>
<feature type="domain" description="HipA-like kinase" evidence="1">
    <location>
        <begin position="21"/>
        <end position="228"/>
    </location>
</feature>
<dbReference type="InterPro" id="IPR046748">
    <property type="entry name" value="HipA_2"/>
</dbReference>
<gene>
    <name evidence="2" type="ORF">Alo02nite_14750</name>
</gene>
<proteinExistence type="predicted"/>
<reference evidence="2 3" key="1">
    <citation type="submission" date="2021-01" db="EMBL/GenBank/DDBJ databases">
        <title>Whole genome shotgun sequence of Actinoplanes lobatus NBRC 12513.</title>
        <authorList>
            <person name="Komaki H."/>
            <person name="Tamura T."/>
        </authorList>
    </citation>
    <scope>NUCLEOTIDE SEQUENCE [LARGE SCALE GENOMIC DNA]</scope>
    <source>
        <strain evidence="2 3">NBRC 12513</strain>
    </source>
</reference>
<dbReference type="Proteomes" id="UP000631312">
    <property type="component" value="Unassembled WGS sequence"/>
</dbReference>
<organism evidence="2 3">
    <name type="scientific">Actinoplanes lobatus</name>
    <dbReference type="NCBI Taxonomy" id="113568"/>
    <lineage>
        <taxon>Bacteria</taxon>
        <taxon>Bacillati</taxon>
        <taxon>Actinomycetota</taxon>
        <taxon>Actinomycetes</taxon>
        <taxon>Micromonosporales</taxon>
        <taxon>Micromonosporaceae</taxon>
        <taxon>Actinoplanes</taxon>
    </lineage>
</organism>
<protein>
    <recommendedName>
        <fullName evidence="1">HipA-like kinase domain-containing protein</fullName>
    </recommendedName>
</protein>
<accession>A0ABQ4AC60</accession>
<evidence type="ECO:0000313" key="3">
    <source>
        <dbReference type="Proteomes" id="UP000631312"/>
    </source>
</evidence>
<sequence length="247" mass="27361">MVRRVGGVLREVTAIRYVTPLREGGSLPGVVETDDLGTYVVKFRGAGQGPRALVAEVIAGELARRLGLPMPELARVELDPVVARAEPDEEVQELIKASAGGNLGMDFLPGSLGYDPVAHPVDAALASRIIAFDAFVENVDRSWRNPNLLIWHGRLWLIDHGATLYFHHNWARAEQVVHRPYRWDDHVLRPYASGLATEGPALAARITPELLAEVIDLVPQEWLENGDRAAYLSHLSRRAERPEAWLP</sequence>
<evidence type="ECO:0000313" key="2">
    <source>
        <dbReference type="EMBL" id="GIE38577.1"/>
    </source>
</evidence>
<evidence type="ECO:0000259" key="1">
    <source>
        <dbReference type="Pfam" id="PF20613"/>
    </source>
</evidence>